<dbReference type="CTD" id="10884"/>
<dbReference type="STRING" id="121845.A0A3Q0J416"/>
<dbReference type="PaxDb" id="121845-A0A3Q0J416"/>
<keyword evidence="1" id="KW-1185">Reference proteome</keyword>
<evidence type="ECO:0000313" key="1">
    <source>
        <dbReference type="Proteomes" id="UP000079169"/>
    </source>
</evidence>
<dbReference type="GeneID" id="103514391"/>
<evidence type="ECO:0000313" key="2">
    <source>
        <dbReference type="RefSeq" id="XP_026683176.1"/>
    </source>
</evidence>
<protein>
    <submittedName>
        <fullName evidence="2">Uncharacterized protein LOC103514391 isoform X2</fullName>
    </submittedName>
</protein>
<proteinExistence type="predicted"/>
<dbReference type="AlphaFoldDB" id="A0A3Q0J416"/>
<organism evidence="1 2">
    <name type="scientific">Diaphorina citri</name>
    <name type="common">Asian citrus psyllid</name>
    <dbReference type="NCBI Taxonomy" id="121845"/>
    <lineage>
        <taxon>Eukaryota</taxon>
        <taxon>Metazoa</taxon>
        <taxon>Ecdysozoa</taxon>
        <taxon>Arthropoda</taxon>
        <taxon>Hexapoda</taxon>
        <taxon>Insecta</taxon>
        <taxon>Pterygota</taxon>
        <taxon>Neoptera</taxon>
        <taxon>Paraneoptera</taxon>
        <taxon>Hemiptera</taxon>
        <taxon>Sternorrhyncha</taxon>
        <taxon>Psylloidea</taxon>
        <taxon>Psyllidae</taxon>
        <taxon>Diaphorininae</taxon>
        <taxon>Diaphorina</taxon>
    </lineage>
</organism>
<dbReference type="RefSeq" id="XP_026683176.1">
    <property type="nucleotide sequence ID" value="XM_026827375.1"/>
</dbReference>
<sequence length="159" mass="19604">MELYSSLDGDRITGWNDSALTQLLGMYMKVPEKQEGVDLTPYLDKKESLVQHYQYDKKRAWLHTRYRDFTARRNRHKEPPEIYDWEYIYKVAFETRPMDARKRFFEQGLDPLEERRMGTGSKDYGYTKEYQYDRRYIRKRDRVEGDKRKYEETFYPDIF</sequence>
<gene>
    <name evidence="2" type="primary">LOC103514391</name>
</gene>
<reference evidence="2" key="1">
    <citation type="submission" date="2025-08" db="UniProtKB">
        <authorList>
            <consortium name="RefSeq"/>
        </authorList>
    </citation>
    <scope>IDENTIFICATION</scope>
</reference>
<accession>A0A3Q0J416</accession>
<dbReference type="Proteomes" id="UP000079169">
    <property type="component" value="Unplaced"/>
</dbReference>
<name>A0A3Q0J416_DIACI</name>